<feature type="region of interest" description="Disordered" evidence="1">
    <location>
        <begin position="178"/>
        <end position="214"/>
    </location>
</feature>
<evidence type="ECO:0000256" key="1">
    <source>
        <dbReference type="SAM" id="MobiDB-lite"/>
    </source>
</evidence>
<sequence length="214" mass="24062">MAKQKKKKAKTKIVYRVPTELQLRIELEKKRLRVLKLIPYIEETGESTQDEGGETYKFTEASQVRKLYFEAFQTVGLTVSPVAAPDMMPQVSINQGLCAVAGAYQITDTKTGFSVIGWGVGTGRNSFWAANTAQTLAMKQFLLASFMANWRETQDEQFHVGEKTIHDMTPDEVIQAMRDFYGGDPTPTDPTPAEKKTKKSVKKTKKARKKQCKS</sequence>
<organism evidence="2">
    <name type="scientific">marine sediment metagenome</name>
    <dbReference type="NCBI Taxonomy" id="412755"/>
    <lineage>
        <taxon>unclassified sequences</taxon>
        <taxon>metagenomes</taxon>
        <taxon>ecological metagenomes</taxon>
    </lineage>
</organism>
<dbReference type="EMBL" id="LAZR01000276">
    <property type="protein sequence ID" value="KKN77620.1"/>
    <property type="molecule type" value="Genomic_DNA"/>
</dbReference>
<name>A0A0F9T8S5_9ZZZZ</name>
<evidence type="ECO:0000313" key="2">
    <source>
        <dbReference type="EMBL" id="KKN77620.1"/>
    </source>
</evidence>
<reference evidence="2" key="1">
    <citation type="journal article" date="2015" name="Nature">
        <title>Complex archaea that bridge the gap between prokaryotes and eukaryotes.</title>
        <authorList>
            <person name="Spang A."/>
            <person name="Saw J.H."/>
            <person name="Jorgensen S.L."/>
            <person name="Zaremba-Niedzwiedzka K."/>
            <person name="Martijn J."/>
            <person name="Lind A.E."/>
            <person name="van Eijk R."/>
            <person name="Schleper C."/>
            <person name="Guy L."/>
            <person name="Ettema T.J."/>
        </authorList>
    </citation>
    <scope>NUCLEOTIDE SEQUENCE</scope>
</reference>
<accession>A0A0F9T8S5</accession>
<comment type="caution">
    <text evidence="2">The sequence shown here is derived from an EMBL/GenBank/DDBJ whole genome shotgun (WGS) entry which is preliminary data.</text>
</comment>
<protein>
    <submittedName>
        <fullName evidence="2">Uncharacterized protein</fullName>
    </submittedName>
</protein>
<proteinExistence type="predicted"/>
<gene>
    <name evidence="2" type="ORF">LCGC14_0358950</name>
</gene>
<dbReference type="AlphaFoldDB" id="A0A0F9T8S5"/>
<feature type="compositionally biased region" description="Basic residues" evidence="1">
    <location>
        <begin position="196"/>
        <end position="214"/>
    </location>
</feature>